<feature type="site" description="Increases nucleophilicity of active site Cys" evidence="7">
    <location>
        <position position="441"/>
    </location>
</feature>
<evidence type="ECO:0000313" key="10">
    <source>
        <dbReference type="EMBL" id="MFC6396565.1"/>
    </source>
</evidence>
<dbReference type="SUPFAM" id="SSF52540">
    <property type="entry name" value="P-loop containing nucleoside triphosphate hydrolases"/>
    <property type="match status" value="1"/>
</dbReference>
<evidence type="ECO:0000256" key="2">
    <source>
        <dbReference type="ARBA" id="ARBA00022598"/>
    </source>
</evidence>
<dbReference type="PROSITE" id="PS51274">
    <property type="entry name" value="GATASE_COBBQ"/>
    <property type="match status" value="1"/>
</dbReference>
<dbReference type="InterPro" id="IPR004484">
    <property type="entry name" value="CbiA/CobB_synth"/>
</dbReference>
<evidence type="ECO:0000256" key="6">
    <source>
        <dbReference type="ARBA" id="ARBA00022962"/>
    </source>
</evidence>
<evidence type="ECO:0000256" key="4">
    <source>
        <dbReference type="ARBA" id="ARBA00022840"/>
    </source>
</evidence>
<dbReference type="InterPro" id="IPR011698">
    <property type="entry name" value="GATase_3"/>
</dbReference>
<comment type="caution">
    <text evidence="10">The sequence shown here is derived from an EMBL/GenBank/DDBJ whole genome shotgun (WGS) entry which is preliminary data.</text>
</comment>
<name>A0ABW1X212_9ACTN</name>
<feature type="domain" description="CobQ/CobB/MinD/ParA nucleotide binding" evidence="8">
    <location>
        <begin position="21"/>
        <end position="205"/>
    </location>
</feature>
<evidence type="ECO:0000256" key="5">
    <source>
        <dbReference type="ARBA" id="ARBA00022842"/>
    </source>
</evidence>
<comment type="domain">
    <text evidence="7">Comprises of two domains. The C-terminal domain contains the binding site for glutamine and catalyzes the hydrolysis of this substrate to glutamate and ammonia. The N-terminal domain is anticipated to bind ATP and hydrogenobyrinate and catalyzes the ultimate synthesis of the diamide product. The ammonia produced via the glutaminase domain is probably translocated to the adjacent domain via a molecular tunnel, where it reacts with an activated intermediate.</text>
</comment>
<keyword evidence="4 7" id="KW-0067">ATP-binding</keyword>
<keyword evidence="7" id="KW-0169">Cobalamin biosynthesis</keyword>
<comment type="function">
    <text evidence="7">Catalyzes the ATP-dependent amidation of the two carboxylate groups at positions a and c of hydrogenobyrinate, using either L-glutamine or ammonia as the nitrogen source.</text>
</comment>
<comment type="pathway">
    <text evidence="7">Cofactor biosynthesis; adenosylcobalamin biosynthesis; cob(II)yrinate a,c-diamide from precorrin-2 (aerobic route): step 9/10.</text>
</comment>
<keyword evidence="3 7" id="KW-0547">Nucleotide-binding</keyword>
<comment type="cofactor">
    <cofactor evidence="1 7">
        <name>Mg(2+)</name>
        <dbReference type="ChEBI" id="CHEBI:18420"/>
    </cofactor>
</comment>
<keyword evidence="2 7" id="KW-0436">Ligase</keyword>
<dbReference type="InterPro" id="IPR002586">
    <property type="entry name" value="CobQ/CobB/MinD/ParA_Nub-bd_dom"/>
</dbReference>
<keyword evidence="11" id="KW-1185">Reference proteome</keyword>
<proteinExistence type="inferred from homology"/>
<keyword evidence="5 7" id="KW-0460">Magnesium</keyword>
<sequence length="476" mass="48952">MEPKFPNNGCGLMVAHLPRLVLAAPSTGSGKTTISSGLMAALRSSGLDVSGHKVGPDYIDPGFHALATGRPGRNLDPHLVGEERIVPLLLHGARGADIAVVEGVMGLFDGRLGTDGFASTAHVARLTQTPVVLVLDVGRASRTIAAVAAGLAGFDPAVRVGGVILNRAGSTRNTAEICRALEGAGLPVVGIVPRRDDLVAPSRHLGLVTAAELPDAVALVERLGEHVGQHVDLTAVVELANTAPVLREAPWDPAAEVTPVAGMPVVAMASGAAFTFRYPETAELLTAAGCRVVKFDPLADPLPEGTRALYLGGGFPEEHAHRLAANAPLLAQVREAIADGLPTVAECAGLLYLGRELDGVPMVGALPTIAAMAPRLTLRYPSAKAVGDDLLSRVGEVVTGHEFHRTTTDPSAGTDGLHAAWTIDGADFGFCGPSVHASYLHVHWAGHPRLAQRLADAAARSDGGKTGGLIASTAGL</sequence>
<organism evidence="10 11">
    <name type="scientific">Luteococcus sanguinis</name>
    <dbReference type="NCBI Taxonomy" id="174038"/>
    <lineage>
        <taxon>Bacteria</taxon>
        <taxon>Bacillati</taxon>
        <taxon>Actinomycetota</taxon>
        <taxon>Actinomycetes</taxon>
        <taxon>Propionibacteriales</taxon>
        <taxon>Propionibacteriaceae</taxon>
        <taxon>Luteococcus</taxon>
    </lineage>
</organism>
<dbReference type="CDD" id="cd05388">
    <property type="entry name" value="CobB_N"/>
    <property type="match status" value="1"/>
</dbReference>
<dbReference type="InterPro" id="IPR027417">
    <property type="entry name" value="P-loop_NTPase"/>
</dbReference>
<dbReference type="PANTHER" id="PTHR43873">
    <property type="entry name" value="COBYRINATE A,C-DIAMIDE SYNTHASE"/>
    <property type="match status" value="1"/>
</dbReference>
<evidence type="ECO:0000259" key="8">
    <source>
        <dbReference type="Pfam" id="PF01656"/>
    </source>
</evidence>
<evidence type="ECO:0000313" key="11">
    <source>
        <dbReference type="Proteomes" id="UP001596266"/>
    </source>
</evidence>
<evidence type="ECO:0000259" key="9">
    <source>
        <dbReference type="Pfam" id="PF07685"/>
    </source>
</evidence>
<dbReference type="SUPFAM" id="SSF52317">
    <property type="entry name" value="Class I glutamine amidotransferase-like"/>
    <property type="match status" value="1"/>
</dbReference>
<feature type="domain" description="CobB/CobQ-like glutamine amidotransferase" evidence="9">
    <location>
        <begin position="266"/>
        <end position="447"/>
    </location>
</feature>
<comment type="catalytic activity">
    <reaction evidence="7">
        <text>hydrogenobyrinate + 2 L-glutamine + 2 ATP + 2 H2O = hydrogenobyrinate a,c-diamide + 2 L-glutamate + 2 ADP + 2 phosphate + 2 H(+)</text>
        <dbReference type="Rhea" id="RHEA:12544"/>
        <dbReference type="ChEBI" id="CHEBI:15377"/>
        <dbReference type="ChEBI" id="CHEBI:15378"/>
        <dbReference type="ChEBI" id="CHEBI:29985"/>
        <dbReference type="ChEBI" id="CHEBI:30616"/>
        <dbReference type="ChEBI" id="CHEBI:43474"/>
        <dbReference type="ChEBI" id="CHEBI:58359"/>
        <dbReference type="ChEBI" id="CHEBI:77873"/>
        <dbReference type="ChEBI" id="CHEBI:77874"/>
        <dbReference type="ChEBI" id="CHEBI:456216"/>
        <dbReference type="EC" id="6.3.5.9"/>
    </reaction>
</comment>
<dbReference type="InterPro" id="IPR029062">
    <property type="entry name" value="Class_I_gatase-like"/>
</dbReference>
<dbReference type="NCBIfam" id="TIGR00379">
    <property type="entry name" value="cobB"/>
    <property type="match status" value="1"/>
</dbReference>
<comment type="similarity">
    <text evidence="7">Belongs to the CobB/CbiA family.</text>
</comment>
<gene>
    <name evidence="7" type="primary">cobB</name>
    <name evidence="10" type="ORF">ACFP57_06140</name>
</gene>
<dbReference type="EC" id="6.3.5.9" evidence="7"/>
<evidence type="ECO:0000256" key="3">
    <source>
        <dbReference type="ARBA" id="ARBA00022741"/>
    </source>
</evidence>
<accession>A0ABW1X212</accession>
<dbReference type="EMBL" id="JBHSUA010000011">
    <property type="protein sequence ID" value="MFC6396565.1"/>
    <property type="molecule type" value="Genomic_DNA"/>
</dbReference>
<dbReference type="Gene3D" id="3.40.50.880">
    <property type="match status" value="1"/>
</dbReference>
<feature type="active site" description="Nucleophile" evidence="7">
    <location>
        <position position="347"/>
    </location>
</feature>
<dbReference type="Proteomes" id="UP001596266">
    <property type="component" value="Unassembled WGS sequence"/>
</dbReference>
<evidence type="ECO:0000256" key="1">
    <source>
        <dbReference type="ARBA" id="ARBA00001946"/>
    </source>
</evidence>
<dbReference type="Pfam" id="PF07685">
    <property type="entry name" value="GATase_3"/>
    <property type="match status" value="1"/>
</dbReference>
<dbReference type="CDD" id="cd03130">
    <property type="entry name" value="GATase1_CobB"/>
    <property type="match status" value="1"/>
</dbReference>
<dbReference type="HAMAP" id="MF_00027">
    <property type="entry name" value="CobB_CbiA"/>
    <property type="match status" value="1"/>
</dbReference>
<dbReference type="PANTHER" id="PTHR43873:SF1">
    <property type="entry name" value="COBYRINATE A,C-DIAMIDE SYNTHASE"/>
    <property type="match status" value="1"/>
</dbReference>
<dbReference type="NCBIfam" id="NF002204">
    <property type="entry name" value="PRK01077.1"/>
    <property type="match status" value="1"/>
</dbReference>
<dbReference type="Pfam" id="PF01656">
    <property type="entry name" value="CbiA"/>
    <property type="match status" value="1"/>
</dbReference>
<dbReference type="RefSeq" id="WP_343885543.1">
    <property type="nucleotide sequence ID" value="NZ_BAAAKI010000008.1"/>
</dbReference>
<protein>
    <recommendedName>
        <fullName evidence="7">Hydrogenobyrinate a,c-diamide synthase</fullName>
        <ecNumber evidence="7">6.3.5.9</ecNumber>
    </recommendedName>
    <alternativeName>
        <fullName evidence="7">Hydrogenobyrinic acid a,c-diamide synthase</fullName>
    </alternativeName>
</protein>
<dbReference type="Gene3D" id="3.40.50.300">
    <property type="entry name" value="P-loop containing nucleotide triphosphate hydrolases"/>
    <property type="match status" value="1"/>
</dbReference>
<evidence type="ECO:0000256" key="7">
    <source>
        <dbReference type="HAMAP-Rule" id="MF_00027"/>
    </source>
</evidence>
<reference evidence="11" key="1">
    <citation type="journal article" date="2019" name="Int. J. Syst. Evol. Microbiol.">
        <title>The Global Catalogue of Microorganisms (GCM) 10K type strain sequencing project: providing services to taxonomists for standard genome sequencing and annotation.</title>
        <authorList>
            <consortium name="The Broad Institute Genomics Platform"/>
            <consortium name="The Broad Institute Genome Sequencing Center for Infectious Disease"/>
            <person name="Wu L."/>
            <person name="Ma J."/>
        </authorList>
    </citation>
    <scope>NUCLEOTIDE SEQUENCE [LARGE SCALE GENOMIC DNA]</scope>
    <source>
        <strain evidence="11">CGMCC 1.15277</strain>
    </source>
</reference>
<keyword evidence="6 7" id="KW-0315">Glutamine amidotransferase</keyword>
<comment type="miscellaneous">
    <text evidence="7">The a and c carboxylates of hydrogenobyrinate are activated for nucleophilic attack via formation of a phosphorylated intermediate by ATP. CobB catalyzes first the amidation of the c-carboxylate, and then that of the a-carboxylate.</text>
</comment>